<accession>X1GYG5</accession>
<evidence type="ECO:0000313" key="1">
    <source>
        <dbReference type="EMBL" id="GAH46654.1"/>
    </source>
</evidence>
<reference evidence="1" key="1">
    <citation type="journal article" date="2014" name="Front. Microbiol.">
        <title>High frequency of phylogenetically diverse reductive dehalogenase-homologous genes in deep subseafloor sedimentary metagenomes.</title>
        <authorList>
            <person name="Kawai M."/>
            <person name="Futagami T."/>
            <person name="Toyoda A."/>
            <person name="Takaki Y."/>
            <person name="Nishi S."/>
            <person name="Hori S."/>
            <person name="Arai W."/>
            <person name="Tsubouchi T."/>
            <person name="Morono Y."/>
            <person name="Uchiyama I."/>
            <person name="Ito T."/>
            <person name="Fujiyama A."/>
            <person name="Inagaki F."/>
            <person name="Takami H."/>
        </authorList>
    </citation>
    <scope>NUCLEOTIDE SEQUENCE</scope>
    <source>
        <strain evidence="1">Expedition CK06-06</strain>
    </source>
</reference>
<name>X1GYG5_9ZZZZ</name>
<sequence>WAPTTVGSFKDMTVTVYLTLAKGTKFFALITQKCT</sequence>
<proteinExistence type="predicted"/>
<gene>
    <name evidence="1" type="ORF">S03H2_17453</name>
</gene>
<dbReference type="AlphaFoldDB" id="X1GYG5"/>
<dbReference type="EMBL" id="BARU01009005">
    <property type="protein sequence ID" value="GAH46654.1"/>
    <property type="molecule type" value="Genomic_DNA"/>
</dbReference>
<organism evidence="1">
    <name type="scientific">marine sediment metagenome</name>
    <dbReference type="NCBI Taxonomy" id="412755"/>
    <lineage>
        <taxon>unclassified sequences</taxon>
        <taxon>metagenomes</taxon>
        <taxon>ecological metagenomes</taxon>
    </lineage>
</organism>
<comment type="caution">
    <text evidence="1">The sequence shown here is derived from an EMBL/GenBank/DDBJ whole genome shotgun (WGS) entry which is preliminary data.</text>
</comment>
<feature type="non-terminal residue" evidence="1">
    <location>
        <position position="1"/>
    </location>
</feature>
<protein>
    <submittedName>
        <fullName evidence="1">Uncharacterized protein</fullName>
    </submittedName>
</protein>